<evidence type="ECO:0000313" key="8">
    <source>
        <dbReference type="EMBL" id="UYH51614.1"/>
    </source>
</evidence>
<dbReference type="Proteomes" id="UP001163831">
    <property type="component" value="Chromosome"/>
</dbReference>
<evidence type="ECO:0000256" key="4">
    <source>
        <dbReference type="ARBA" id="ARBA00023235"/>
    </source>
</evidence>
<feature type="region of interest" description="Disordered" evidence="6">
    <location>
        <begin position="1"/>
        <end position="26"/>
    </location>
</feature>
<evidence type="ECO:0000256" key="3">
    <source>
        <dbReference type="ARBA" id="ARBA00012824"/>
    </source>
</evidence>
<evidence type="ECO:0000313" key="9">
    <source>
        <dbReference type="Proteomes" id="UP001163831"/>
    </source>
</evidence>
<dbReference type="InterPro" id="IPR004561">
    <property type="entry name" value="IsoChor_synthase"/>
</dbReference>
<dbReference type="InterPro" id="IPR015890">
    <property type="entry name" value="Chorismate_C"/>
</dbReference>
<dbReference type="RefSeq" id="WP_319807207.1">
    <property type="nucleotide sequence ID" value="NZ_CP107052.1"/>
</dbReference>
<dbReference type="InterPro" id="IPR005801">
    <property type="entry name" value="ADC_synthase"/>
</dbReference>
<dbReference type="GO" id="GO:0008909">
    <property type="term" value="F:isochorismate synthase activity"/>
    <property type="evidence" value="ECO:0007669"/>
    <property type="project" value="UniProtKB-EC"/>
</dbReference>
<dbReference type="Gene3D" id="3.60.120.10">
    <property type="entry name" value="Anthranilate synthase"/>
    <property type="match status" value="1"/>
</dbReference>
<dbReference type="PANTHER" id="PTHR42839">
    <property type="entry name" value="ISOCHORISMATE SYNTHASE ENTC"/>
    <property type="match status" value="1"/>
</dbReference>
<dbReference type="Pfam" id="PF00425">
    <property type="entry name" value="Chorismate_bind"/>
    <property type="match status" value="1"/>
</dbReference>
<dbReference type="NCBIfam" id="TIGR00543">
    <property type="entry name" value="isochor_syn"/>
    <property type="match status" value="1"/>
</dbReference>
<keyword evidence="4 8" id="KW-0413">Isomerase</keyword>
<organism evidence="8 9">
    <name type="scientific">Candidatus Kirkpatrickella diaphorinae</name>
    <dbReference type="NCBI Taxonomy" id="2984322"/>
    <lineage>
        <taxon>Bacteria</taxon>
        <taxon>Pseudomonadati</taxon>
        <taxon>Pseudomonadota</taxon>
        <taxon>Alphaproteobacteria</taxon>
        <taxon>Acetobacterales</taxon>
        <taxon>Acetobacteraceae</taxon>
        <taxon>Candidatus Kirkpatrickella</taxon>
    </lineage>
</organism>
<comment type="catalytic activity">
    <reaction evidence="1">
        <text>chorismate = isochorismate</text>
        <dbReference type="Rhea" id="RHEA:18985"/>
        <dbReference type="ChEBI" id="CHEBI:29748"/>
        <dbReference type="ChEBI" id="CHEBI:29780"/>
        <dbReference type="EC" id="5.4.4.2"/>
    </reaction>
</comment>
<evidence type="ECO:0000256" key="2">
    <source>
        <dbReference type="ARBA" id="ARBA00005297"/>
    </source>
</evidence>
<feature type="domain" description="Chorismate-utilising enzyme C-terminal" evidence="7">
    <location>
        <begin position="135"/>
        <end position="390"/>
    </location>
</feature>
<accession>A0ABY6GK16</accession>
<evidence type="ECO:0000256" key="5">
    <source>
        <dbReference type="ARBA" id="ARBA00041564"/>
    </source>
</evidence>
<proteinExistence type="inferred from homology"/>
<sequence length="405" mass="44406">MMMNHDQLSPGHMMHEAPSSPECTPALSRSAHAQNAAPTFFLSSFRAVKASRLQKRLDLNQACQQLAEWRENAAFHAGHVAPTIMGALPFGLSAQAELFIPTDIALTTREMFQADYGAETIEEPTLQSYHSDLSEARYCDLVIDVKKRMAHSDLRKLVLGRCARLRFSGPVHVPSVVRRLITQNQRDMVFQIPLRDGSILIGASPELLVRKTGAQFCCHPLAGSIPRSPDQAEDARRGQMLLSSAKDRDEHAIVIAQLRSQLSDLSRDLDIPDIPSLTRTATMWHLSTKLRGSIRDPKMSALDLARLIHPTAALCGAPKDLAFRTISALEPSGRGLFAGLVGWSDARGDGEWVVTIRSGIIKGAEAQLFSGAGILPGSNPEAEWREIEAKLGTMRRALGLEPDKM</sequence>
<reference evidence="8" key="1">
    <citation type="submission" date="2022-10" db="EMBL/GenBank/DDBJ databases">
        <title>Candidatus Kirkpatrella diaphorinas gen. nov., sp. nov., an uncultured endosymbiont identified in a population of Diaphorina citri from Hawaii.</title>
        <authorList>
            <person name="Henry E.M."/>
            <person name="Carlson C.R."/>
            <person name="Kuo Y.-W."/>
        </authorList>
    </citation>
    <scope>NUCLEOTIDE SEQUENCE</scope>
    <source>
        <strain evidence="8">CADCRV1</strain>
    </source>
</reference>
<name>A0ABY6GK16_9PROT</name>
<comment type="similarity">
    <text evidence="2">Belongs to the isochorismate synthase family.</text>
</comment>
<evidence type="ECO:0000256" key="1">
    <source>
        <dbReference type="ARBA" id="ARBA00000799"/>
    </source>
</evidence>
<dbReference type="EC" id="5.4.4.2" evidence="3"/>
<evidence type="ECO:0000256" key="6">
    <source>
        <dbReference type="SAM" id="MobiDB-lite"/>
    </source>
</evidence>
<keyword evidence="9" id="KW-1185">Reference proteome</keyword>
<dbReference type="EMBL" id="CP107052">
    <property type="protein sequence ID" value="UYH51614.1"/>
    <property type="molecule type" value="Genomic_DNA"/>
</dbReference>
<evidence type="ECO:0000259" key="7">
    <source>
        <dbReference type="Pfam" id="PF00425"/>
    </source>
</evidence>
<dbReference type="SUPFAM" id="SSF56322">
    <property type="entry name" value="ADC synthase"/>
    <property type="match status" value="1"/>
</dbReference>
<gene>
    <name evidence="8" type="ORF">N5W20_01710</name>
</gene>
<protein>
    <recommendedName>
        <fullName evidence="3">isochorismate synthase</fullName>
        <ecNumber evidence="3">5.4.4.2</ecNumber>
    </recommendedName>
    <alternativeName>
        <fullName evidence="5">Isochorismate mutase</fullName>
    </alternativeName>
</protein>
<dbReference type="PANTHER" id="PTHR42839:SF2">
    <property type="entry name" value="ISOCHORISMATE SYNTHASE ENTC"/>
    <property type="match status" value="1"/>
</dbReference>